<organism evidence="2 3">
    <name type="scientific">Chara braunii</name>
    <name type="common">Braun's stonewort</name>
    <dbReference type="NCBI Taxonomy" id="69332"/>
    <lineage>
        <taxon>Eukaryota</taxon>
        <taxon>Viridiplantae</taxon>
        <taxon>Streptophyta</taxon>
        <taxon>Charophyceae</taxon>
        <taxon>Charales</taxon>
        <taxon>Characeae</taxon>
        <taxon>Chara</taxon>
    </lineage>
</organism>
<protein>
    <submittedName>
        <fullName evidence="2">Uncharacterized protein</fullName>
    </submittedName>
</protein>
<feature type="compositionally biased region" description="Basic and acidic residues" evidence="1">
    <location>
        <begin position="348"/>
        <end position="358"/>
    </location>
</feature>
<feature type="compositionally biased region" description="Basic residues" evidence="1">
    <location>
        <begin position="499"/>
        <end position="516"/>
    </location>
</feature>
<feature type="compositionally biased region" description="Basic and acidic residues" evidence="1">
    <location>
        <begin position="917"/>
        <end position="941"/>
    </location>
</feature>
<feature type="compositionally biased region" description="Acidic residues" evidence="1">
    <location>
        <begin position="382"/>
        <end position="420"/>
    </location>
</feature>
<comment type="caution">
    <text evidence="2">The sequence shown here is derived from an EMBL/GenBank/DDBJ whole genome shotgun (WGS) entry which is preliminary data.</text>
</comment>
<feature type="region of interest" description="Disordered" evidence="1">
    <location>
        <begin position="273"/>
        <end position="547"/>
    </location>
</feature>
<evidence type="ECO:0000313" key="3">
    <source>
        <dbReference type="Proteomes" id="UP000265515"/>
    </source>
</evidence>
<feature type="compositionally biased region" description="Basic and acidic residues" evidence="1">
    <location>
        <begin position="482"/>
        <end position="491"/>
    </location>
</feature>
<dbReference type="EMBL" id="BFEA01000629">
    <property type="protein sequence ID" value="GBG87727.1"/>
    <property type="molecule type" value="Genomic_DNA"/>
</dbReference>
<gene>
    <name evidence="2" type="ORF">CBR_g45881</name>
</gene>
<dbReference type="Proteomes" id="UP000265515">
    <property type="component" value="Unassembled WGS sequence"/>
</dbReference>
<proteinExistence type="predicted"/>
<feature type="compositionally biased region" description="Polar residues" evidence="1">
    <location>
        <begin position="882"/>
        <end position="891"/>
    </location>
</feature>
<feature type="compositionally biased region" description="Basic and acidic residues" evidence="1">
    <location>
        <begin position="981"/>
        <end position="991"/>
    </location>
</feature>
<keyword evidence="3" id="KW-1185">Reference proteome</keyword>
<accession>A0A388LZI4</accession>
<dbReference type="Gramene" id="GBG87727">
    <property type="protein sequence ID" value="GBG87727"/>
    <property type="gene ID" value="CBR_g45881"/>
</dbReference>
<evidence type="ECO:0000256" key="1">
    <source>
        <dbReference type="SAM" id="MobiDB-lite"/>
    </source>
</evidence>
<dbReference type="AlphaFoldDB" id="A0A388LZI4"/>
<sequence>MVPKAWMVWRRRGARPSDGPASSRYARPSDGPSDAVASIAAASAPMFISVDVAPLMLGPSVGSLLLLPLPMCYAAACSSGLSTPKVVGRAVTFQEKYWAIDWHLGMKVPCCGPVILLRDESGGYYPCGGIKTYSFDKNMPDEEYMRFHLTTCFDIDGHEVPDNYKLVSLRAEKFQGYGIRAASMPPFDKSKKKDASQMVMLRPFEFLKRVNCYKVSNHIMTIDNNLQLSNPFVPFHCDLEDFADMAVGKSCGEPKTSACMSKSGAASTQAKSVSKSASLLQPKDVSATQAPSHAEYAARVSLTPPGGATDHEDDDENPEEDSRFFNSDDGRWPDGNAAKDTEGDEDEQRFRDGAHDEEGSLEDGFAGGDGSERQEDGGHEDDGSEEEKNEDASDEEAAEREDSYEGGGEGDEGGVDDDDDGNRGSQKRREQSSRATSHDGPAEDDDVLHGTQRSVCMRKRKMRCGNAEEEKRRQAKLISLHASKEAYKRSLEAQSAKPAKQKRERTRSSQRPKKKAKADETKEMADTGDEAAGVDPRHTASKPGELTNDTIDTTKYFFLEYDGDGNAIDRPTQVFGDFTSREKEMALEKILAGHVVVTSGMAFVKKLMNMKNLYVEVRRERYMVRMFNYVLFKIEQRSEGEWNDKFFIDYDTIMRRFAPRGLTIEKWEETKSNIVAKKTIDVPKRLGGVDEARLGKGNVGGYKVTTAIYMECPYFLKLFVHEILGAVEQLRDELRRISSNAQHIMWDKRKDHTTYLPVCITPMDALHPAEDLTRVVRKLSCHLAVLDLAPLKNLDAWSEQRFHELRQMMTVLCGSHWALIIFSALKVEETVLRNVFSQGLEGHTSARKKIDSAAAGGGGESVADKEGHLRMQNAMGDEFSERPSSTPQPTLGPSEGISAVGARSETTPTAGGEVIGDDGKDKKIEEDQRQKASDEEGPKFQAHEVMKVVAGNVDSHSKQSQGTHDTTVITAQAQGTDEDTREQSAHEKDGGEGPMLMECTGQGTQIVSESTVGERRADVEGVSGAEHEKVPSTVSVRIPSQGYPPCFFVSDRYSWFKVKYTALGAAAFVNYVDWMVD</sequence>
<evidence type="ECO:0000313" key="2">
    <source>
        <dbReference type="EMBL" id="GBG87727.1"/>
    </source>
</evidence>
<reference evidence="2 3" key="1">
    <citation type="journal article" date="2018" name="Cell">
        <title>The Chara Genome: Secondary Complexity and Implications for Plant Terrestrialization.</title>
        <authorList>
            <person name="Nishiyama T."/>
            <person name="Sakayama H."/>
            <person name="Vries J.D."/>
            <person name="Buschmann H."/>
            <person name="Saint-Marcoux D."/>
            <person name="Ullrich K.K."/>
            <person name="Haas F.B."/>
            <person name="Vanderstraeten L."/>
            <person name="Becker D."/>
            <person name="Lang D."/>
            <person name="Vosolsobe S."/>
            <person name="Rombauts S."/>
            <person name="Wilhelmsson P.K.I."/>
            <person name="Janitza P."/>
            <person name="Kern R."/>
            <person name="Heyl A."/>
            <person name="Rumpler F."/>
            <person name="Villalobos L.I.A.C."/>
            <person name="Clay J.M."/>
            <person name="Skokan R."/>
            <person name="Toyoda A."/>
            <person name="Suzuki Y."/>
            <person name="Kagoshima H."/>
            <person name="Schijlen E."/>
            <person name="Tajeshwar N."/>
            <person name="Catarino B."/>
            <person name="Hetherington A.J."/>
            <person name="Saltykova A."/>
            <person name="Bonnot C."/>
            <person name="Breuninger H."/>
            <person name="Symeonidi A."/>
            <person name="Radhakrishnan G.V."/>
            <person name="Van Nieuwerburgh F."/>
            <person name="Deforce D."/>
            <person name="Chang C."/>
            <person name="Karol K.G."/>
            <person name="Hedrich R."/>
            <person name="Ulvskov P."/>
            <person name="Glockner G."/>
            <person name="Delwiche C.F."/>
            <person name="Petrasek J."/>
            <person name="Van de Peer Y."/>
            <person name="Friml J."/>
            <person name="Beilby M."/>
            <person name="Dolan L."/>
            <person name="Kohara Y."/>
            <person name="Sugano S."/>
            <person name="Fujiyama A."/>
            <person name="Delaux P.-M."/>
            <person name="Quint M."/>
            <person name="TheiBen G."/>
            <person name="Hagemann M."/>
            <person name="Harholt J."/>
            <person name="Dunand C."/>
            <person name="Zachgo S."/>
            <person name="Langdale J."/>
            <person name="Maumus F."/>
            <person name="Straeten D.V.D."/>
            <person name="Gould S.B."/>
            <person name="Rensing S.A."/>
        </authorList>
    </citation>
    <scope>NUCLEOTIDE SEQUENCE [LARGE SCALE GENOMIC DNA]</scope>
    <source>
        <strain evidence="2 3">S276</strain>
    </source>
</reference>
<feature type="compositionally biased region" description="Basic and acidic residues" evidence="1">
    <location>
        <begin position="370"/>
        <end position="381"/>
    </location>
</feature>
<feature type="compositionally biased region" description="Basic and acidic residues" evidence="1">
    <location>
        <begin position="320"/>
        <end position="341"/>
    </location>
</feature>
<feature type="region of interest" description="Disordered" evidence="1">
    <location>
        <begin position="877"/>
        <end position="941"/>
    </location>
</feature>
<name>A0A388LZI4_CHABU</name>
<feature type="region of interest" description="Disordered" evidence="1">
    <location>
        <begin position="972"/>
        <end position="998"/>
    </location>
</feature>
<feature type="compositionally biased region" description="Basic and acidic residues" evidence="1">
    <location>
        <begin position="427"/>
        <end position="441"/>
    </location>
</feature>